<evidence type="ECO:0000313" key="2">
    <source>
        <dbReference type="Proteomes" id="UP000188637"/>
    </source>
</evidence>
<proteinExistence type="predicted"/>
<dbReference type="EMBL" id="LJHD01000136">
    <property type="protein sequence ID" value="ONI43729.1"/>
    <property type="molecule type" value="Genomic_DNA"/>
</dbReference>
<sequence length="159" mass="17882">MKFKRFLIIGLATMILIPTANVQANLLTPVEAIQNEVIIAQMLDYINVERARVGAGPLQLDVQLIQVAQAKSEDMHAHKILSHTSPTYGSVANLLRYFDVNYTKMGENIAQGQPAVHTVMRAWMNSPGHKANILNPRFTHIGIGYVEDSHYWTQLFIKK</sequence>
<evidence type="ECO:0000313" key="1">
    <source>
        <dbReference type="EMBL" id="ONI43729.1"/>
    </source>
</evidence>
<organism evidence="1 2">
    <name type="scientific">Candidatus Epulonipiscium fishelsonii</name>
    <dbReference type="NCBI Taxonomy" id="77094"/>
    <lineage>
        <taxon>Bacteria</taxon>
        <taxon>Bacillati</taxon>
        <taxon>Bacillota</taxon>
        <taxon>Clostridia</taxon>
        <taxon>Lachnospirales</taxon>
        <taxon>Lachnospiraceae</taxon>
        <taxon>Candidatus Epulonipiscium</taxon>
    </lineage>
</organism>
<dbReference type="Proteomes" id="UP000188637">
    <property type="component" value="Unassembled WGS sequence"/>
</dbReference>
<comment type="caution">
    <text evidence="1">The sequence shown here is derived from an EMBL/GenBank/DDBJ whole genome shotgun (WGS) entry which is preliminary data.</text>
</comment>
<protein>
    <submittedName>
        <fullName evidence="1">Uncharacterized protein</fullName>
    </submittedName>
</protein>
<accession>A0ACC8XHS3</accession>
<reference evidence="1" key="1">
    <citation type="submission" date="2016-08" db="EMBL/GenBank/DDBJ databases">
        <authorList>
            <person name="Ngugi D.K."/>
            <person name="Miyake S."/>
            <person name="Stingl U."/>
        </authorList>
    </citation>
    <scope>NUCLEOTIDE SEQUENCE</scope>
    <source>
        <strain evidence="1">SCG-D08WGA-EpuloA1</strain>
    </source>
</reference>
<name>A0ACC8XHS3_9FIRM</name>
<gene>
    <name evidence="1" type="ORF">AN640_06160</name>
</gene>
<keyword evidence="2" id="KW-1185">Reference proteome</keyword>